<organism evidence="2 3">
    <name type="scientific">Ornithinimicrobium pekingense</name>
    <dbReference type="NCBI Taxonomy" id="384677"/>
    <lineage>
        <taxon>Bacteria</taxon>
        <taxon>Bacillati</taxon>
        <taxon>Actinomycetota</taxon>
        <taxon>Actinomycetes</taxon>
        <taxon>Micrococcales</taxon>
        <taxon>Ornithinimicrobiaceae</taxon>
        <taxon>Ornithinimicrobium</taxon>
    </lineage>
</organism>
<name>A0ABQ2F9Y2_9MICO</name>
<evidence type="ECO:0000256" key="1">
    <source>
        <dbReference type="SAM" id="MobiDB-lite"/>
    </source>
</evidence>
<feature type="region of interest" description="Disordered" evidence="1">
    <location>
        <begin position="200"/>
        <end position="246"/>
    </location>
</feature>
<reference evidence="3" key="1">
    <citation type="journal article" date="2019" name="Int. J. Syst. Evol. Microbiol.">
        <title>The Global Catalogue of Microorganisms (GCM) 10K type strain sequencing project: providing services to taxonomists for standard genome sequencing and annotation.</title>
        <authorList>
            <consortium name="The Broad Institute Genomics Platform"/>
            <consortium name="The Broad Institute Genome Sequencing Center for Infectious Disease"/>
            <person name="Wu L."/>
            <person name="Ma J."/>
        </authorList>
    </citation>
    <scope>NUCLEOTIDE SEQUENCE [LARGE SCALE GENOMIC DNA]</scope>
    <source>
        <strain evidence="3">CGMCC 1.5362</strain>
    </source>
</reference>
<dbReference type="CDD" id="cd00085">
    <property type="entry name" value="HNHc"/>
    <property type="match status" value="1"/>
</dbReference>
<protein>
    <recommendedName>
        <fullName evidence="4">HNH endonuclease</fullName>
    </recommendedName>
</protein>
<evidence type="ECO:0000313" key="2">
    <source>
        <dbReference type="EMBL" id="GGK75613.1"/>
    </source>
</evidence>
<comment type="caution">
    <text evidence="2">The sequence shown here is derived from an EMBL/GenBank/DDBJ whole genome shotgun (WGS) entry which is preliminary data.</text>
</comment>
<dbReference type="Proteomes" id="UP000662111">
    <property type="component" value="Unassembled WGS sequence"/>
</dbReference>
<dbReference type="InterPro" id="IPR003615">
    <property type="entry name" value="HNH_nuc"/>
</dbReference>
<keyword evidence="3" id="KW-1185">Reference proteome</keyword>
<evidence type="ECO:0008006" key="4">
    <source>
        <dbReference type="Google" id="ProtNLM"/>
    </source>
</evidence>
<sequence>MLAMAPGTTLVRLLTDPADGRLIERSIASYRPDADMRRQVRAADVTSRAPGSRIPAARCDLDHEHPFAAGGPTSESNLNCKDRRVHGFKTKGWWRTVMAANRDVAWTTLLGQSETTRAHDYRQYLDARAPLDPDQRQVHPSQRDDHAERLDLAGQALYAALTHRDPHSTLAAPDDALGATDHDPSLGGWVWVSHTNPHGIRRHGPPPDRPTVAEILGIPTDAASPEADTVPDTPWTHRDPDEPPPF</sequence>
<gene>
    <name evidence="2" type="ORF">GCM10011509_25390</name>
</gene>
<proteinExistence type="predicted"/>
<feature type="compositionally biased region" description="Basic and acidic residues" evidence="1">
    <location>
        <begin position="235"/>
        <end position="246"/>
    </location>
</feature>
<accession>A0ABQ2F9Y2</accession>
<evidence type="ECO:0000313" key="3">
    <source>
        <dbReference type="Proteomes" id="UP000662111"/>
    </source>
</evidence>
<dbReference type="EMBL" id="BMLB01000005">
    <property type="protein sequence ID" value="GGK75613.1"/>
    <property type="molecule type" value="Genomic_DNA"/>
</dbReference>